<accession>A0A0W8E7I5</accession>
<name>A0A0W8E7I5_9ZZZZ</name>
<gene>
    <name evidence="1" type="ORF">ASZ90_018210</name>
</gene>
<dbReference type="EMBL" id="LNQE01001850">
    <property type="protein sequence ID" value="KUG04369.1"/>
    <property type="molecule type" value="Genomic_DNA"/>
</dbReference>
<organism evidence="1">
    <name type="scientific">hydrocarbon metagenome</name>
    <dbReference type="NCBI Taxonomy" id="938273"/>
    <lineage>
        <taxon>unclassified sequences</taxon>
        <taxon>metagenomes</taxon>
        <taxon>ecological metagenomes</taxon>
    </lineage>
</organism>
<comment type="caution">
    <text evidence="1">The sequence shown here is derived from an EMBL/GenBank/DDBJ whole genome shotgun (WGS) entry which is preliminary data.</text>
</comment>
<protein>
    <submittedName>
        <fullName evidence="1">Uncharacterized protein</fullName>
    </submittedName>
</protein>
<proteinExistence type="predicted"/>
<evidence type="ECO:0000313" key="1">
    <source>
        <dbReference type="EMBL" id="KUG04369.1"/>
    </source>
</evidence>
<sequence length="110" mass="12418">MRLTAVMPDSQQVSFLIDTLKNMGFSRKDMIICDLEDEQRDSKKEVLKEEILIQSKTESISIDAPEIYAEGIKGLKTREGIIVVVEIPRHSIQKVKAVMEKSGALDIIED</sequence>
<reference evidence="1" key="1">
    <citation type="journal article" date="2015" name="Proc. Natl. Acad. Sci. U.S.A.">
        <title>Networks of energetic and metabolic interactions define dynamics in microbial communities.</title>
        <authorList>
            <person name="Embree M."/>
            <person name="Liu J.K."/>
            <person name="Al-Bassam M.M."/>
            <person name="Zengler K."/>
        </authorList>
    </citation>
    <scope>NUCLEOTIDE SEQUENCE</scope>
</reference>
<dbReference type="AlphaFoldDB" id="A0A0W8E7I5"/>